<dbReference type="Proteomes" id="UP000824169">
    <property type="component" value="Unassembled WGS sequence"/>
</dbReference>
<dbReference type="GO" id="GO:0003677">
    <property type="term" value="F:DNA binding"/>
    <property type="evidence" value="ECO:0007669"/>
    <property type="project" value="InterPro"/>
</dbReference>
<dbReference type="PROSITE" id="PS50943">
    <property type="entry name" value="HTH_CROC1"/>
    <property type="match status" value="1"/>
</dbReference>
<evidence type="ECO:0000313" key="3">
    <source>
        <dbReference type="Proteomes" id="UP000824169"/>
    </source>
</evidence>
<evidence type="ECO:0000313" key="2">
    <source>
        <dbReference type="EMBL" id="HIV25481.1"/>
    </source>
</evidence>
<dbReference type="InterPro" id="IPR010982">
    <property type="entry name" value="Lambda_DNA-bd_dom_sf"/>
</dbReference>
<protein>
    <submittedName>
        <fullName evidence="2">Helix-turn-helix transcriptional regulator</fullName>
    </submittedName>
</protein>
<dbReference type="Gene3D" id="1.10.260.40">
    <property type="entry name" value="lambda repressor-like DNA-binding domains"/>
    <property type="match status" value="1"/>
</dbReference>
<feature type="domain" description="HTH cro/C1-type" evidence="1">
    <location>
        <begin position="16"/>
        <end position="68"/>
    </location>
</feature>
<reference evidence="2" key="1">
    <citation type="submission" date="2020-10" db="EMBL/GenBank/DDBJ databases">
        <authorList>
            <person name="Gilroy R."/>
        </authorList>
    </citation>
    <scope>NUCLEOTIDE SEQUENCE</scope>
    <source>
        <strain evidence="2">CHK188-20938</strain>
    </source>
</reference>
<dbReference type="SMART" id="SM00530">
    <property type="entry name" value="HTH_XRE"/>
    <property type="match status" value="1"/>
</dbReference>
<dbReference type="Pfam" id="PF01381">
    <property type="entry name" value="HTH_3"/>
    <property type="match status" value="1"/>
</dbReference>
<reference evidence="2" key="2">
    <citation type="journal article" date="2021" name="PeerJ">
        <title>Extensive microbial diversity within the chicken gut microbiome revealed by metagenomics and culture.</title>
        <authorList>
            <person name="Gilroy R."/>
            <person name="Ravi A."/>
            <person name="Getino M."/>
            <person name="Pursley I."/>
            <person name="Horton D.L."/>
            <person name="Alikhan N.F."/>
            <person name="Baker D."/>
            <person name="Gharbi K."/>
            <person name="Hall N."/>
            <person name="Watson M."/>
            <person name="Adriaenssens E.M."/>
            <person name="Foster-Nyarko E."/>
            <person name="Jarju S."/>
            <person name="Secka A."/>
            <person name="Antonio M."/>
            <person name="Oren A."/>
            <person name="Chaudhuri R.R."/>
            <person name="La Ragione R."/>
            <person name="Hildebrand F."/>
            <person name="Pallen M.J."/>
        </authorList>
    </citation>
    <scope>NUCLEOTIDE SEQUENCE</scope>
    <source>
        <strain evidence="2">CHK188-20938</strain>
    </source>
</reference>
<sequence length="271" mass="31329">MKSLPADNIYQRLCDLRNGTGKSQKEVADELNIQASVLSRIERGETKSVSHDLVIKFAEYYNVSTDYLLCISDVRIRRNVELEELGLTNKALLQLLQGKVNGSLLSKMLEHPYFPVLLDIVNAYFTEAHNTGFASRNAIIDIGTANIKDFIKEHPEHRIEGQHDIRRLNAEKVTGTEADLEKIKSIFLSMLKDIKKEYDVPQQDISTEELKNQIVTMKKQAIFQKKKKPSFNENDMSRIVMGMFQSMGMDLDEYEQEMFHKMMVHMLQRKR</sequence>
<accession>A0A9D1TAE2</accession>
<comment type="caution">
    <text evidence="2">The sequence shown here is derived from an EMBL/GenBank/DDBJ whole genome shotgun (WGS) entry which is preliminary data.</text>
</comment>
<organism evidence="2 3">
    <name type="scientific">Candidatus Scatomonas pullistercoris</name>
    <dbReference type="NCBI Taxonomy" id="2840920"/>
    <lineage>
        <taxon>Bacteria</taxon>
        <taxon>Bacillati</taxon>
        <taxon>Bacillota</taxon>
        <taxon>Clostridia</taxon>
        <taxon>Lachnospirales</taxon>
        <taxon>Lachnospiraceae</taxon>
        <taxon>Lachnospiraceae incertae sedis</taxon>
        <taxon>Candidatus Scatomonas</taxon>
    </lineage>
</organism>
<dbReference type="CDD" id="cd00093">
    <property type="entry name" value="HTH_XRE"/>
    <property type="match status" value="1"/>
</dbReference>
<dbReference type="InterPro" id="IPR001387">
    <property type="entry name" value="Cro/C1-type_HTH"/>
</dbReference>
<name>A0A9D1TAE2_9FIRM</name>
<dbReference type="AlphaFoldDB" id="A0A9D1TAE2"/>
<proteinExistence type="predicted"/>
<dbReference type="EMBL" id="DVOO01000019">
    <property type="protein sequence ID" value="HIV25481.1"/>
    <property type="molecule type" value="Genomic_DNA"/>
</dbReference>
<dbReference type="SUPFAM" id="SSF47413">
    <property type="entry name" value="lambda repressor-like DNA-binding domains"/>
    <property type="match status" value="1"/>
</dbReference>
<gene>
    <name evidence="2" type="ORF">IAB71_06810</name>
</gene>
<evidence type="ECO:0000259" key="1">
    <source>
        <dbReference type="PROSITE" id="PS50943"/>
    </source>
</evidence>